<evidence type="ECO:0000313" key="2">
    <source>
        <dbReference type="Proteomes" id="UP000002358"/>
    </source>
</evidence>
<sequence length="121" mass="14086">MVGVQNSEWKAKWEFLLSILPYMDEIEDDDHKMNFKLQDFAMLFNFKTNNNVARLFQEQQQSNAVKIEKVEVQQNKPALSSHRHQPIGAAKVESVQVVEVKDEEEIVKDSEHSIFCTLVIH</sequence>
<dbReference type="EnsemblMetazoa" id="XM_031921629">
    <property type="protein sequence ID" value="XP_031777489"/>
    <property type="gene ID" value="LOC116415942"/>
</dbReference>
<dbReference type="Proteomes" id="UP000002358">
    <property type="component" value="Unassembled WGS sequence"/>
</dbReference>
<name>A0A7M7PVY5_NASVI</name>
<dbReference type="KEGG" id="nvi:116415942"/>
<dbReference type="GeneID" id="116415942"/>
<reference evidence="1" key="1">
    <citation type="submission" date="2021-01" db="UniProtKB">
        <authorList>
            <consortium name="EnsemblMetazoa"/>
        </authorList>
    </citation>
    <scope>IDENTIFICATION</scope>
</reference>
<keyword evidence="2" id="KW-1185">Reference proteome</keyword>
<organism evidence="1 2">
    <name type="scientific">Nasonia vitripennis</name>
    <name type="common">Parasitic wasp</name>
    <dbReference type="NCBI Taxonomy" id="7425"/>
    <lineage>
        <taxon>Eukaryota</taxon>
        <taxon>Metazoa</taxon>
        <taxon>Ecdysozoa</taxon>
        <taxon>Arthropoda</taxon>
        <taxon>Hexapoda</taxon>
        <taxon>Insecta</taxon>
        <taxon>Pterygota</taxon>
        <taxon>Neoptera</taxon>
        <taxon>Endopterygota</taxon>
        <taxon>Hymenoptera</taxon>
        <taxon>Apocrita</taxon>
        <taxon>Proctotrupomorpha</taxon>
        <taxon>Chalcidoidea</taxon>
        <taxon>Pteromalidae</taxon>
        <taxon>Pteromalinae</taxon>
        <taxon>Nasonia</taxon>
    </lineage>
</organism>
<dbReference type="InParanoid" id="A0A7M7PVY5"/>
<protein>
    <submittedName>
        <fullName evidence="1">Uncharacterized protein</fullName>
    </submittedName>
</protein>
<dbReference type="AlphaFoldDB" id="A0A7M7PVY5"/>
<accession>A0A7M7PVY5</accession>
<dbReference type="RefSeq" id="XP_031777489.1">
    <property type="nucleotide sequence ID" value="XM_031921629.2"/>
</dbReference>
<proteinExistence type="predicted"/>
<evidence type="ECO:0000313" key="1">
    <source>
        <dbReference type="EnsemblMetazoa" id="XP_031777489"/>
    </source>
</evidence>